<proteinExistence type="predicted"/>
<reference evidence="1 2" key="1">
    <citation type="submission" date="2013-06" db="EMBL/GenBank/DDBJ databases">
        <authorList>
            <person name="Weinstock G."/>
            <person name="Sodergren E."/>
            <person name="Lobos E.A."/>
            <person name="Fulton L."/>
            <person name="Fulton R."/>
            <person name="Courtney L."/>
            <person name="Fronick C."/>
            <person name="O'Laughlin M."/>
            <person name="Godfrey J."/>
            <person name="Wilson R.M."/>
            <person name="Miner T."/>
            <person name="Farmer C."/>
            <person name="Delehaunty K."/>
            <person name="Cordes M."/>
            <person name="Minx P."/>
            <person name="Tomlinson C."/>
            <person name="Chen J."/>
            <person name="Wollam A."/>
            <person name="Pepin K.H."/>
            <person name="Bhonagiri V."/>
            <person name="Zhang X."/>
            <person name="Warren W."/>
            <person name="Mitreva M."/>
            <person name="Mardis E.R."/>
            <person name="Wilson R.K."/>
        </authorList>
    </citation>
    <scope>NUCLEOTIDE SEQUENCE [LARGE SCALE GENOMIC DNA]</scope>
    <source>
        <strain evidence="1 2">SD2A-2</strain>
    </source>
</reference>
<gene>
    <name evidence="1" type="ORF">D356_00736</name>
</gene>
<evidence type="ECO:0000313" key="1">
    <source>
        <dbReference type="EMBL" id="EPI14473.1"/>
    </source>
</evidence>
<accession>A0AB73ABG9</accession>
<dbReference type="EMBL" id="ATIT01000058">
    <property type="protein sequence ID" value="EPI14473.1"/>
    <property type="molecule type" value="Genomic_DNA"/>
</dbReference>
<name>A0AB73ABG9_ENTFC</name>
<evidence type="ECO:0000313" key="2">
    <source>
        <dbReference type="Proteomes" id="UP000014622"/>
    </source>
</evidence>
<dbReference type="Proteomes" id="UP000014622">
    <property type="component" value="Unassembled WGS sequence"/>
</dbReference>
<protein>
    <submittedName>
        <fullName evidence="1">Uncharacterized protein</fullName>
    </submittedName>
</protein>
<comment type="caution">
    <text evidence="1">The sequence shown here is derived from an EMBL/GenBank/DDBJ whole genome shotgun (WGS) entry which is preliminary data.</text>
</comment>
<dbReference type="AlphaFoldDB" id="A0AB73ABG9"/>
<sequence length="41" mass="4708">MQLVLLLLQLLFSDKFRFVFSPSGSSYQLNITIKTCYSCTT</sequence>
<organism evidence="1 2">
    <name type="scientific">Enterococcus faecium SD2A-2</name>
    <dbReference type="NCBI Taxonomy" id="1244154"/>
    <lineage>
        <taxon>Bacteria</taxon>
        <taxon>Bacillati</taxon>
        <taxon>Bacillota</taxon>
        <taxon>Bacilli</taxon>
        <taxon>Lactobacillales</taxon>
        <taxon>Enterococcaceae</taxon>
        <taxon>Enterococcus</taxon>
    </lineage>
</organism>